<evidence type="ECO:0000256" key="5">
    <source>
        <dbReference type="ARBA" id="ARBA00019973"/>
    </source>
</evidence>
<comment type="function">
    <text evidence="1">Component of the EKC/KEOPS complex that is required for the formation of a threonylcarbamoyl group on adenosine at position 37 (t(6)A37) in tRNAs that read codons beginning with adenine. The complex is probably involved in the transfer of the threonylcarbamoyl moiety of threonylcarbamoyl-AMP (TC-AMP) to the N6 group of A37. BUD32 has ATPase activity in the context of the EKC/KEOPS complex and likely plays a supporting role to the catalytic subunit KAE1. The EKC/KEOPS complex also promotes both telomere uncapping and telomere elongation. The complex is required for efficient recruitment of transcriptional coactivators.</text>
</comment>
<dbReference type="Gene3D" id="1.10.510.10">
    <property type="entry name" value="Transferase(Phosphotransferase) domain 1"/>
    <property type="match status" value="1"/>
</dbReference>
<dbReference type="Pfam" id="PF17667">
    <property type="entry name" value="Pkinase_fungal"/>
    <property type="match status" value="1"/>
</dbReference>
<dbReference type="GO" id="GO:0004674">
    <property type="term" value="F:protein serine/threonine kinase activity"/>
    <property type="evidence" value="ECO:0007669"/>
    <property type="project" value="UniProtKB-EC"/>
</dbReference>
<evidence type="ECO:0000256" key="4">
    <source>
        <dbReference type="ARBA" id="ARBA00013948"/>
    </source>
</evidence>
<dbReference type="InterPro" id="IPR000719">
    <property type="entry name" value="Prot_kinase_dom"/>
</dbReference>
<sequence>FGTSTKLLLSLKQAIEAHRHMYTQHQVLHRDVSNNNILLNPSGPGGFPIDFDLAIFADRTGVTGASHRTGTFDFMARDVLLLLPNHQHTPLYDLESFFEVLLW</sequence>
<evidence type="ECO:0000256" key="3">
    <source>
        <dbReference type="ARBA" id="ARBA00012513"/>
    </source>
</evidence>
<feature type="non-terminal residue" evidence="11">
    <location>
        <position position="103"/>
    </location>
</feature>
<evidence type="ECO:0000256" key="2">
    <source>
        <dbReference type="ARBA" id="ARBA00011534"/>
    </source>
</evidence>
<dbReference type="SUPFAM" id="SSF56112">
    <property type="entry name" value="Protein kinase-like (PK-like)"/>
    <property type="match status" value="1"/>
</dbReference>
<evidence type="ECO:0000259" key="10">
    <source>
        <dbReference type="PROSITE" id="PS50011"/>
    </source>
</evidence>
<organism evidence="11 12">
    <name type="scientific">Sphaerosporella brunnea</name>
    <dbReference type="NCBI Taxonomy" id="1250544"/>
    <lineage>
        <taxon>Eukaryota</taxon>
        <taxon>Fungi</taxon>
        <taxon>Dikarya</taxon>
        <taxon>Ascomycota</taxon>
        <taxon>Pezizomycotina</taxon>
        <taxon>Pezizomycetes</taxon>
        <taxon>Pezizales</taxon>
        <taxon>Pyronemataceae</taxon>
        <taxon>Sphaerosporella</taxon>
    </lineage>
</organism>
<dbReference type="EMBL" id="VXIS01000006">
    <property type="protein sequence ID" value="KAA8914377.1"/>
    <property type="molecule type" value="Genomic_DNA"/>
</dbReference>
<keyword evidence="12" id="KW-1185">Reference proteome</keyword>
<evidence type="ECO:0000256" key="9">
    <source>
        <dbReference type="ARBA" id="ARBA00048679"/>
    </source>
</evidence>
<dbReference type="PANTHER" id="PTHR38248:SF2">
    <property type="entry name" value="FUNK1 11"/>
    <property type="match status" value="1"/>
</dbReference>
<reference evidence="11 12" key="1">
    <citation type="submission" date="2019-09" db="EMBL/GenBank/DDBJ databases">
        <title>Draft genome of the ectomycorrhizal ascomycete Sphaerosporella brunnea.</title>
        <authorList>
            <consortium name="DOE Joint Genome Institute"/>
            <person name="Benucci G.M."/>
            <person name="Marozzi G."/>
            <person name="Antonielli L."/>
            <person name="Sanchez S."/>
            <person name="Marco P."/>
            <person name="Wang X."/>
            <person name="Falini L.B."/>
            <person name="Barry K."/>
            <person name="Haridas S."/>
            <person name="Lipzen A."/>
            <person name="Labutti K."/>
            <person name="Grigoriev I.V."/>
            <person name="Murat C."/>
            <person name="Martin F."/>
            <person name="Albertini E."/>
            <person name="Donnini D."/>
            <person name="Bonito G."/>
        </authorList>
    </citation>
    <scope>NUCLEOTIDE SEQUENCE [LARGE SCALE GENOMIC DNA]</scope>
    <source>
        <strain evidence="11 12">Sb_GMNB300</strain>
    </source>
</reference>
<feature type="non-terminal residue" evidence="11">
    <location>
        <position position="1"/>
    </location>
</feature>
<evidence type="ECO:0000313" key="12">
    <source>
        <dbReference type="Proteomes" id="UP000326924"/>
    </source>
</evidence>
<comment type="caution">
    <text evidence="11">The sequence shown here is derived from an EMBL/GenBank/DDBJ whole genome shotgun (WGS) entry which is preliminary data.</text>
</comment>
<dbReference type="InParanoid" id="A0A5J5FA42"/>
<evidence type="ECO:0000256" key="6">
    <source>
        <dbReference type="ARBA" id="ARBA00030980"/>
    </source>
</evidence>
<comment type="catalytic activity">
    <reaction evidence="9">
        <text>L-seryl-[protein] + ATP = O-phospho-L-seryl-[protein] + ADP + H(+)</text>
        <dbReference type="Rhea" id="RHEA:17989"/>
        <dbReference type="Rhea" id="RHEA-COMP:9863"/>
        <dbReference type="Rhea" id="RHEA-COMP:11604"/>
        <dbReference type="ChEBI" id="CHEBI:15378"/>
        <dbReference type="ChEBI" id="CHEBI:29999"/>
        <dbReference type="ChEBI" id="CHEBI:30616"/>
        <dbReference type="ChEBI" id="CHEBI:83421"/>
        <dbReference type="ChEBI" id="CHEBI:456216"/>
        <dbReference type="EC" id="2.7.11.1"/>
    </reaction>
</comment>
<comment type="catalytic activity">
    <reaction evidence="8">
        <text>L-threonyl-[protein] + ATP = O-phospho-L-threonyl-[protein] + ADP + H(+)</text>
        <dbReference type="Rhea" id="RHEA:46608"/>
        <dbReference type="Rhea" id="RHEA-COMP:11060"/>
        <dbReference type="Rhea" id="RHEA-COMP:11605"/>
        <dbReference type="ChEBI" id="CHEBI:15378"/>
        <dbReference type="ChEBI" id="CHEBI:30013"/>
        <dbReference type="ChEBI" id="CHEBI:30616"/>
        <dbReference type="ChEBI" id="CHEBI:61977"/>
        <dbReference type="ChEBI" id="CHEBI:456216"/>
        <dbReference type="EC" id="2.7.11.1"/>
    </reaction>
</comment>
<comment type="subunit">
    <text evidence="2">Component of the EKC/KEOPS complex composed of at least BUD32, CGI121, GON7, KAE1 and PCC1; the whole complex dimerizes.</text>
</comment>
<feature type="domain" description="Protein kinase" evidence="10">
    <location>
        <begin position="1"/>
        <end position="103"/>
    </location>
</feature>
<name>A0A5J5FA42_9PEZI</name>
<dbReference type="InterPro" id="IPR011009">
    <property type="entry name" value="Kinase-like_dom_sf"/>
</dbReference>
<accession>A0A5J5FA42</accession>
<proteinExistence type="predicted"/>
<dbReference type="OrthoDB" id="5584477at2759"/>
<protein>
    <recommendedName>
        <fullName evidence="5">EKC/KEOPS complex subunit BUD32</fullName>
        <ecNumber evidence="3">2.7.11.1</ecNumber>
    </recommendedName>
    <alternativeName>
        <fullName evidence="6 7">Atypical Serine/threonine protein kinase BUD32</fullName>
    </alternativeName>
    <alternativeName>
        <fullName evidence="4">EKC/KEOPS complex subunit bud32</fullName>
    </alternativeName>
</protein>
<evidence type="ECO:0000256" key="1">
    <source>
        <dbReference type="ARBA" id="ARBA00003747"/>
    </source>
</evidence>
<gene>
    <name evidence="11" type="ORF">FN846DRAFT_763821</name>
</gene>
<dbReference type="PANTHER" id="PTHR38248">
    <property type="entry name" value="FUNK1 6"/>
    <property type="match status" value="1"/>
</dbReference>
<dbReference type="GO" id="GO:0005524">
    <property type="term" value="F:ATP binding"/>
    <property type="evidence" value="ECO:0007669"/>
    <property type="project" value="InterPro"/>
</dbReference>
<dbReference type="InterPro" id="IPR040976">
    <property type="entry name" value="Pkinase_fungal"/>
</dbReference>
<dbReference type="PROSITE" id="PS50011">
    <property type="entry name" value="PROTEIN_KINASE_DOM"/>
    <property type="match status" value="1"/>
</dbReference>
<dbReference type="AlphaFoldDB" id="A0A5J5FA42"/>
<dbReference type="InterPro" id="IPR008266">
    <property type="entry name" value="Tyr_kinase_AS"/>
</dbReference>
<dbReference type="Proteomes" id="UP000326924">
    <property type="component" value="Unassembled WGS sequence"/>
</dbReference>
<evidence type="ECO:0000313" key="11">
    <source>
        <dbReference type="EMBL" id="KAA8914377.1"/>
    </source>
</evidence>
<evidence type="ECO:0000256" key="7">
    <source>
        <dbReference type="ARBA" id="ARBA00033194"/>
    </source>
</evidence>
<evidence type="ECO:0000256" key="8">
    <source>
        <dbReference type="ARBA" id="ARBA00047899"/>
    </source>
</evidence>
<dbReference type="EC" id="2.7.11.1" evidence="3"/>
<dbReference type="PROSITE" id="PS00109">
    <property type="entry name" value="PROTEIN_KINASE_TYR"/>
    <property type="match status" value="1"/>
</dbReference>